<comment type="caution">
    <text evidence="2">The sequence shown here is derived from an EMBL/GenBank/DDBJ whole genome shotgun (WGS) entry which is preliminary data.</text>
</comment>
<reference evidence="2 3" key="1">
    <citation type="submission" date="2022-01" db="EMBL/GenBank/DDBJ databases">
        <title>Labilibaculum sp. nov, a marine bacterium isolated from Antarctica.</title>
        <authorList>
            <person name="Dai W."/>
        </authorList>
    </citation>
    <scope>NUCLEOTIDE SEQUENCE [LARGE SCALE GENOMIC DNA]</scope>
    <source>
        <strain evidence="2 3">DW002</strain>
    </source>
</reference>
<evidence type="ECO:0000313" key="3">
    <source>
        <dbReference type="Proteomes" id="UP001528920"/>
    </source>
</evidence>
<keyword evidence="3" id="KW-1185">Reference proteome</keyword>
<keyword evidence="1" id="KW-1133">Transmembrane helix</keyword>
<sequence>MKDLIEIFKYIIPSLVVFATAYLLIKAFLKQEERKIQHQILLKNNKQITPIRLQACERLLLFLERIHPESLIIRENTNGLNNLQFQQKLIIAIRTEFEHNLAQQLYVTDESWVKIKNAKNSIVQLINTEAAQIAKEDPSIVLSKAVIESHMQQQKPAIEIAISSLKAEVQVLWG</sequence>
<organism evidence="2 3">
    <name type="scientific">Paralabilibaculum antarcticum</name>
    <dbReference type="NCBI Taxonomy" id="2912572"/>
    <lineage>
        <taxon>Bacteria</taxon>
        <taxon>Pseudomonadati</taxon>
        <taxon>Bacteroidota</taxon>
        <taxon>Bacteroidia</taxon>
        <taxon>Marinilabiliales</taxon>
        <taxon>Marinifilaceae</taxon>
        <taxon>Paralabilibaculum</taxon>
    </lineage>
</organism>
<keyword evidence="1" id="KW-0812">Transmembrane</keyword>
<dbReference type="Proteomes" id="UP001528920">
    <property type="component" value="Unassembled WGS sequence"/>
</dbReference>
<evidence type="ECO:0000313" key="2">
    <source>
        <dbReference type="EMBL" id="MDE5417349.1"/>
    </source>
</evidence>
<feature type="transmembrane region" description="Helical" evidence="1">
    <location>
        <begin position="7"/>
        <end position="29"/>
    </location>
</feature>
<dbReference type="InterPro" id="IPR057695">
    <property type="entry name" value="DUF7935"/>
</dbReference>
<dbReference type="RefSeq" id="WP_275108688.1">
    <property type="nucleotide sequence ID" value="NZ_JAKJSC010000001.1"/>
</dbReference>
<protein>
    <submittedName>
        <fullName evidence="2">Uncharacterized protein</fullName>
    </submittedName>
</protein>
<dbReference type="EMBL" id="JAKJSC010000001">
    <property type="protein sequence ID" value="MDE5417349.1"/>
    <property type="molecule type" value="Genomic_DNA"/>
</dbReference>
<gene>
    <name evidence="2" type="ORF">L3049_04945</name>
</gene>
<dbReference type="Pfam" id="PF25589">
    <property type="entry name" value="DUF7935"/>
    <property type="match status" value="1"/>
</dbReference>
<accession>A0ABT5VPI9</accession>
<name>A0ABT5VPI9_9BACT</name>
<evidence type="ECO:0000256" key="1">
    <source>
        <dbReference type="SAM" id="Phobius"/>
    </source>
</evidence>
<proteinExistence type="predicted"/>
<keyword evidence="1" id="KW-0472">Membrane</keyword>